<keyword evidence="6" id="KW-0479">Metal-binding</keyword>
<evidence type="ECO:0000256" key="9">
    <source>
        <dbReference type="ARBA" id="ARBA00023014"/>
    </source>
</evidence>
<dbReference type="InterPro" id="IPR007197">
    <property type="entry name" value="rSAM"/>
</dbReference>
<feature type="non-terminal residue" evidence="10">
    <location>
        <position position="1"/>
    </location>
</feature>
<evidence type="ECO:0000256" key="5">
    <source>
        <dbReference type="ARBA" id="ARBA00022691"/>
    </source>
</evidence>
<dbReference type="InterPro" id="IPR058240">
    <property type="entry name" value="rSAM_sf"/>
</dbReference>
<dbReference type="EMBL" id="VXRY01000075">
    <property type="protein sequence ID" value="MXY32845.1"/>
    <property type="molecule type" value="Genomic_DNA"/>
</dbReference>
<comment type="similarity">
    <text evidence="3">Belongs to the radical SAM superfamily. KamA family.</text>
</comment>
<dbReference type="SFLD" id="SFLDG01070">
    <property type="entry name" value="PLP-dependent"/>
    <property type="match status" value="1"/>
</dbReference>
<dbReference type="InterPro" id="IPR003739">
    <property type="entry name" value="Lys_aminomutase/Glu_NH3_mut"/>
</dbReference>
<keyword evidence="4" id="KW-0004">4Fe-4S</keyword>
<dbReference type="GO" id="GO:0051539">
    <property type="term" value="F:4 iron, 4 sulfur cluster binding"/>
    <property type="evidence" value="ECO:0007669"/>
    <property type="project" value="UniProtKB-KW"/>
</dbReference>
<gene>
    <name evidence="10" type="ORF">F4Y60_01890</name>
</gene>
<dbReference type="InterPro" id="IPR013785">
    <property type="entry name" value="Aldolase_TIM"/>
</dbReference>
<dbReference type="GO" id="GO:0046872">
    <property type="term" value="F:metal ion binding"/>
    <property type="evidence" value="ECO:0007669"/>
    <property type="project" value="UniProtKB-KW"/>
</dbReference>
<name>A0A6B0XX05_9RHOB</name>
<keyword evidence="9" id="KW-0411">Iron-sulfur</keyword>
<organism evidence="10">
    <name type="scientific">Boseongicola sp. SB0664_bin_43</name>
    <dbReference type="NCBI Taxonomy" id="2604844"/>
    <lineage>
        <taxon>Bacteria</taxon>
        <taxon>Pseudomonadati</taxon>
        <taxon>Pseudomonadota</taxon>
        <taxon>Alphaproteobacteria</taxon>
        <taxon>Rhodobacterales</taxon>
        <taxon>Paracoccaceae</taxon>
        <taxon>Boseongicola</taxon>
    </lineage>
</organism>
<keyword evidence="5" id="KW-0949">S-adenosyl-L-methionine</keyword>
<dbReference type="PANTHER" id="PTHR30538:SF0">
    <property type="entry name" value="L-LYSINE 2,3-AMINOMUTASE AQ_1632-RELATED"/>
    <property type="match status" value="1"/>
</dbReference>
<evidence type="ECO:0000256" key="2">
    <source>
        <dbReference type="ARBA" id="ARBA00001966"/>
    </source>
</evidence>
<keyword evidence="7" id="KW-0663">Pyridoxal phosphate</keyword>
<sequence length="317" mass="36342">ALEGLQHKYRETVLFFPSKGQTCHAYCTFCFRWAQFVGDKEMKIASNDARSLHQHLATHRHVSDLLVTGGDPMVMKTRVLARYLRPLLGNPQLDHVRNIRIGTKALTFWPHRFVNDKDADDLLRLLEDIVRSGRHVAIMAHFNHWQEMRTDVVRKAIRRIRDTGAIIRSQAPLLNHVNNDPNVWARMWSTQVGLGIVPYYMFVERDTGAKCYFEVPLVRCHDVFRQAVQQVSGLGRTVRGPSMSATPGKVEVLGVQRLAGEKVFMLRFLQGRDPDWVGRPFFAKFDAQATWLDELEPAFGESAFFFEDRTAPVLQAV</sequence>
<evidence type="ECO:0000256" key="6">
    <source>
        <dbReference type="ARBA" id="ARBA00022723"/>
    </source>
</evidence>
<reference evidence="10" key="1">
    <citation type="submission" date="2019-09" db="EMBL/GenBank/DDBJ databases">
        <title>Characterisation of the sponge microbiome using genome-centric metagenomics.</title>
        <authorList>
            <person name="Engelberts J.P."/>
            <person name="Robbins S.J."/>
            <person name="De Goeij J.M."/>
            <person name="Aranda M."/>
            <person name="Bell S.C."/>
            <person name="Webster N.S."/>
        </authorList>
    </citation>
    <scope>NUCLEOTIDE SEQUENCE</scope>
    <source>
        <strain evidence="10">SB0664_bin_43</strain>
    </source>
</reference>
<dbReference type="SFLD" id="SFLDS00029">
    <property type="entry name" value="Radical_SAM"/>
    <property type="match status" value="1"/>
</dbReference>
<evidence type="ECO:0000256" key="3">
    <source>
        <dbReference type="ARBA" id="ARBA00008703"/>
    </source>
</evidence>
<dbReference type="GO" id="GO:0003824">
    <property type="term" value="F:catalytic activity"/>
    <property type="evidence" value="ECO:0007669"/>
    <property type="project" value="InterPro"/>
</dbReference>
<comment type="caution">
    <text evidence="10">The sequence shown here is derived from an EMBL/GenBank/DDBJ whole genome shotgun (WGS) entry which is preliminary data.</text>
</comment>
<evidence type="ECO:0000256" key="4">
    <source>
        <dbReference type="ARBA" id="ARBA00022485"/>
    </source>
</evidence>
<dbReference type="SUPFAM" id="SSF102114">
    <property type="entry name" value="Radical SAM enzymes"/>
    <property type="match status" value="1"/>
</dbReference>
<dbReference type="AlphaFoldDB" id="A0A6B0XX05"/>
<dbReference type="Gene3D" id="3.20.20.70">
    <property type="entry name" value="Aldolase class I"/>
    <property type="match status" value="1"/>
</dbReference>
<evidence type="ECO:0000256" key="8">
    <source>
        <dbReference type="ARBA" id="ARBA00023004"/>
    </source>
</evidence>
<comment type="cofactor">
    <cofactor evidence="1">
        <name>pyridoxal 5'-phosphate</name>
        <dbReference type="ChEBI" id="CHEBI:597326"/>
    </cofactor>
</comment>
<evidence type="ECO:0000313" key="10">
    <source>
        <dbReference type="EMBL" id="MXY32845.1"/>
    </source>
</evidence>
<comment type="cofactor">
    <cofactor evidence="2">
        <name>[4Fe-4S] cluster</name>
        <dbReference type="ChEBI" id="CHEBI:49883"/>
    </cofactor>
</comment>
<accession>A0A6B0XX05</accession>
<dbReference type="PANTHER" id="PTHR30538">
    <property type="entry name" value="LYSINE 2,3-AMINOMUTASE-RELATED"/>
    <property type="match status" value="1"/>
</dbReference>
<evidence type="ECO:0000256" key="1">
    <source>
        <dbReference type="ARBA" id="ARBA00001933"/>
    </source>
</evidence>
<protein>
    <submittedName>
        <fullName evidence="10">Lysine 2,3-aminomutase</fullName>
    </submittedName>
</protein>
<proteinExistence type="inferred from homology"/>
<evidence type="ECO:0000256" key="7">
    <source>
        <dbReference type="ARBA" id="ARBA00022898"/>
    </source>
</evidence>
<keyword evidence="8" id="KW-0408">Iron</keyword>